<protein>
    <recommendedName>
        <fullName evidence="10">ETC complex I subunit</fullName>
    </recommendedName>
</protein>
<dbReference type="RefSeq" id="WP_080993601.1">
    <property type="nucleotide sequence ID" value="NZ_CP020925.1"/>
</dbReference>
<dbReference type="GO" id="GO:0022900">
    <property type="term" value="P:electron transport chain"/>
    <property type="evidence" value="ECO:0007669"/>
    <property type="project" value="InterPro"/>
</dbReference>
<organism evidence="8 9">
    <name type="scientific">Sphingobium yanoikuyae</name>
    <name type="common">Sphingomonas yanoikuyae</name>
    <dbReference type="NCBI Taxonomy" id="13690"/>
    <lineage>
        <taxon>Bacteria</taxon>
        <taxon>Pseudomonadati</taxon>
        <taxon>Pseudomonadota</taxon>
        <taxon>Alphaproteobacteria</taxon>
        <taxon>Sphingomonadales</taxon>
        <taxon>Sphingomonadaceae</taxon>
        <taxon>Sphingobium</taxon>
    </lineage>
</organism>
<evidence type="ECO:0000256" key="4">
    <source>
        <dbReference type="ARBA" id="ARBA00022946"/>
    </source>
</evidence>
<dbReference type="Gene3D" id="3.30.160.190">
    <property type="entry name" value="atu1810 like domain"/>
    <property type="match status" value="1"/>
</dbReference>
<keyword evidence="4" id="KW-0809">Transit peptide</keyword>
<reference evidence="8 9" key="1">
    <citation type="submission" date="2017-04" db="EMBL/GenBank/DDBJ databases">
        <title>Characterization, genome and methylation analysis of a phthalic acid esters degrading strain Sphingobium yanoikuyae SHJ.</title>
        <authorList>
            <person name="Feng L."/>
        </authorList>
    </citation>
    <scope>NUCLEOTIDE SEQUENCE [LARGE SCALE GENOMIC DNA]</scope>
    <source>
        <strain evidence="8 9">SHJ</strain>
    </source>
</reference>
<evidence type="ECO:0000313" key="9">
    <source>
        <dbReference type="Proteomes" id="UP000037029"/>
    </source>
</evidence>
<comment type="subcellular location">
    <subcellularLocation>
        <location evidence="1">Membrane</location>
    </subcellularLocation>
</comment>
<dbReference type="AlphaFoldDB" id="A0A2D1QYI2"/>
<accession>A0A2D1QYI2</accession>
<name>A0A2D1QYI2_SPHYA</name>
<feature type="region of interest" description="Disordered" evidence="7">
    <location>
        <begin position="1"/>
        <end position="58"/>
    </location>
</feature>
<dbReference type="Pfam" id="PF04800">
    <property type="entry name" value="NDUS4"/>
    <property type="match status" value="1"/>
</dbReference>
<evidence type="ECO:0000256" key="5">
    <source>
        <dbReference type="ARBA" id="ARBA00022982"/>
    </source>
</evidence>
<proteinExistence type="predicted"/>
<keyword evidence="3" id="KW-0679">Respiratory chain</keyword>
<evidence type="ECO:0000256" key="6">
    <source>
        <dbReference type="ARBA" id="ARBA00023136"/>
    </source>
</evidence>
<dbReference type="InterPro" id="IPR038532">
    <property type="entry name" value="NDUFS4-like_sf"/>
</dbReference>
<dbReference type="Proteomes" id="UP000037029">
    <property type="component" value="Chromosome"/>
</dbReference>
<keyword evidence="6" id="KW-0472">Membrane</keyword>
<evidence type="ECO:0000256" key="7">
    <source>
        <dbReference type="SAM" id="MobiDB-lite"/>
    </source>
</evidence>
<keyword evidence="5" id="KW-0249">Electron transport</keyword>
<dbReference type="InterPro" id="IPR006885">
    <property type="entry name" value="NADH_UbQ_FeS_4_mit-like"/>
</dbReference>
<evidence type="ECO:0000256" key="2">
    <source>
        <dbReference type="ARBA" id="ARBA00022448"/>
    </source>
</evidence>
<evidence type="ECO:0000256" key="3">
    <source>
        <dbReference type="ARBA" id="ARBA00022660"/>
    </source>
</evidence>
<keyword evidence="2" id="KW-0813">Transport</keyword>
<evidence type="ECO:0000313" key="8">
    <source>
        <dbReference type="EMBL" id="ATP17615.1"/>
    </source>
</evidence>
<gene>
    <name evidence="8" type="ORF">BV87_03915</name>
</gene>
<dbReference type="GO" id="GO:0016020">
    <property type="term" value="C:membrane"/>
    <property type="evidence" value="ECO:0007669"/>
    <property type="project" value="UniProtKB-SubCell"/>
</dbReference>
<sequence length="178" mass="19147">MARRPDDLARNFGSGPSANDNHPGLGASSALPPDARAVIEPVPRATKRDQSGRARRGQWRVRFAPRWRPVADPLTGWTGGGDPLETIELRFLDAETAANYCRRQGLDFSLHGAPGRQHSLPSRLPAEPTPVVCYWPTGPHARCCGRYPAALENALGSGSAVGVGMMAFSHSPMIRGDD</sequence>
<evidence type="ECO:0000256" key="1">
    <source>
        <dbReference type="ARBA" id="ARBA00004370"/>
    </source>
</evidence>
<dbReference type="EMBL" id="CP020925">
    <property type="protein sequence ID" value="ATP17615.1"/>
    <property type="molecule type" value="Genomic_DNA"/>
</dbReference>
<evidence type="ECO:0008006" key="10">
    <source>
        <dbReference type="Google" id="ProtNLM"/>
    </source>
</evidence>